<accession>A0ABS4GKZ9</accession>
<gene>
    <name evidence="1" type="ORF">J2Z37_000819</name>
</gene>
<evidence type="ECO:0000313" key="2">
    <source>
        <dbReference type="Proteomes" id="UP001519343"/>
    </source>
</evidence>
<sequence length="125" mass="14516">MNSKKLERRIRRFIEGELSALGLNSQRINNIQRAVNQMNSVQSNGQFLSNIQRNLTQVENNLRSMNLDSQTQADIQNLLNRVRTMLQSTDPATISRVVEEFRSNRFGGQNRSQWVDSIRSHMKKL</sequence>
<dbReference type="RefSeq" id="WP_209808944.1">
    <property type="nucleotide sequence ID" value="NZ_JAGGKT010000002.1"/>
</dbReference>
<proteinExistence type="predicted"/>
<evidence type="ECO:0000313" key="1">
    <source>
        <dbReference type="EMBL" id="MBP1930822.1"/>
    </source>
</evidence>
<organism evidence="1 2">
    <name type="scientific">Ammoniphilus resinae</name>
    <dbReference type="NCBI Taxonomy" id="861532"/>
    <lineage>
        <taxon>Bacteria</taxon>
        <taxon>Bacillati</taxon>
        <taxon>Bacillota</taxon>
        <taxon>Bacilli</taxon>
        <taxon>Bacillales</taxon>
        <taxon>Paenibacillaceae</taxon>
        <taxon>Aneurinibacillus group</taxon>
        <taxon>Ammoniphilus</taxon>
    </lineage>
</organism>
<protein>
    <submittedName>
        <fullName evidence="1">RNA:NAD 2'-phosphotransferase (TPT1/KptA family)</fullName>
    </submittedName>
</protein>
<keyword evidence="2" id="KW-1185">Reference proteome</keyword>
<reference evidence="1 2" key="1">
    <citation type="submission" date="2021-03" db="EMBL/GenBank/DDBJ databases">
        <title>Genomic Encyclopedia of Type Strains, Phase IV (KMG-IV): sequencing the most valuable type-strain genomes for metagenomic binning, comparative biology and taxonomic classification.</title>
        <authorList>
            <person name="Goeker M."/>
        </authorList>
    </citation>
    <scope>NUCLEOTIDE SEQUENCE [LARGE SCALE GENOMIC DNA]</scope>
    <source>
        <strain evidence="1 2">DSM 24738</strain>
    </source>
</reference>
<dbReference type="Proteomes" id="UP001519343">
    <property type="component" value="Unassembled WGS sequence"/>
</dbReference>
<dbReference type="EMBL" id="JAGGKT010000002">
    <property type="protein sequence ID" value="MBP1930822.1"/>
    <property type="molecule type" value="Genomic_DNA"/>
</dbReference>
<comment type="caution">
    <text evidence="1">The sequence shown here is derived from an EMBL/GenBank/DDBJ whole genome shotgun (WGS) entry which is preliminary data.</text>
</comment>
<name>A0ABS4GKZ9_9BACL</name>